<dbReference type="SUPFAM" id="SSF46689">
    <property type="entry name" value="Homeodomain-like"/>
    <property type="match status" value="1"/>
</dbReference>
<sequence>MVAQLLNDRAFLNYNSNNGLSQNTVNAILQDAQGFMWFGTKDGLNRFDGHQFKIINKAQGSLNVTALLEMEPGILWLGTSQGVYTYNTRNEQLERLKLQTAEGIPADGNISQLVKLDSAVFVASDTRGLLKYTIGNRQLEQIKVPWPGITSIVFSRGIYWIAFYNDNLYYSTDGFKTIVPFSAADGQQPFLKQTINKLLPLKNGSLLVGASSGGLKELQPLTRLVNPLLVKDKDRADVYVRELTAIDDEIWVGTESGIYIYDITRSTITSHIDREQGNPFSLADNAIYSIYKDREGSIWVGSYFGGINYLPRRNLPFEKIFSQRSRFSAFGERVRELIQSNDSIIWIGTEDKGLFRFNRFSNEIKPVHNAFTSHNVHGLCLDNDYLWVGTFSQGISRLNLKTGNILSYLPFDPELKDVFAICRTKTGQLLVGASGGLYTYDPVKDRFLRDHSFPQVLIFDIKEDHTGALWAATYGNGVFYKPVGDEKWQQFRFDETEKNSIPDNKVISIYEDNAKRLWFTTEAGIVRYLPQQHVFLRIDAREQGFSGNVIYRMMEDNSGTFWLSSNRGLMQWNVDKKTTRIFNVADGLLNNQFNYKSGLKTADGRLYFGCISGLITFHPQEMNTNPATPPLALTDFRVFNTTVVPGMANAPIKESILTAREVVLKHDQNSFTIKAAVLSFLSSSNNKLIYRLENYDTRWYEAAGDVAINYSNLPYGSYVLTIKGANSNGVWNKQNRVLKITILPPFYRSSIAYMLYVLLLAAIGYYIYRLIKRNISRKNALRVEQLMHQKEKDLYAAKIDFFTNVAHEIRTPLTLIKAPLDVLSANRKIEDAAAGELSLINANTNRLLHLTNQLLDFRRIDSGKYELQYTFSDLRNILEDVYRLFGPLATQKGIALSAQLPETAITGYWDYDALYKIVSNLLSNALKFAATSATLTCTWEPKENGVAIAVSNDGPQVPADSRQTIFEPFVQIAGSRHPVGSGIGLSLSRSLAELHGGTLTIKEDTRHCIFELNLPVQTTGPGTTTTNISGLPVIAPVVTAEAPLELSVVFKSSYTILIVEDNLALKQFMYDQLSSSFIVKTAGNGKEALCLLEQSIIHLVISDIMMPEMDGLELCTCIKDNIITSHIPVVLLTAKTDLETHLKGLAQDADYYIEKPFSIAVLMATVQNILRRKEKLAAFYQDTTAPLLASPEISPADALFLNTLTEHINTHLDQAGFNVEQLALLMNMSKSSLYRKIKGMMEISPNDYIRVTRLKKAALLLKTKQYQVNEVCYMTGFSSPSYFAKCFYEEFGKLPKDYTG</sequence>
<keyword evidence="7" id="KW-1133">Transmembrane helix</keyword>
<dbReference type="PANTHER" id="PTHR43547:SF2">
    <property type="entry name" value="HYBRID SIGNAL TRANSDUCTION HISTIDINE KINASE C"/>
    <property type="match status" value="1"/>
</dbReference>
<dbReference type="InterPro" id="IPR003661">
    <property type="entry name" value="HisK_dim/P_dom"/>
</dbReference>
<dbReference type="InterPro" id="IPR015943">
    <property type="entry name" value="WD40/YVTN_repeat-like_dom_sf"/>
</dbReference>
<dbReference type="InterPro" id="IPR013783">
    <property type="entry name" value="Ig-like_fold"/>
</dbReference>
<feature type="domain" description="Response regulatory" evidence="10">
    <location>
        <begin position="1055"/>
        <end position="1170"/>
    </location>
</feature>
<dbReference type="InterPro" id="IPR004358">
    <property type="entry name" value="Sig_transdc_His_kin-like_C"/>
</dbReference>
<proteinExistence type="predicted"/>
<feature type="modified residue" description="4-aspartylphosphate" evidence="6">
    <location>
        <position position="1103"/>
    </location>
</feature>
<dbReference type="InterPro" id="IPR003594">
    <property type="entry name" value="HATPase_dom"/>
</dbReference>
<evidence type="ECO:0000313" key="11">
    <source>
        <dbReference type="EMBL" id="MET6996689.1"/>
    </source>
</evidence>
<keyword evidence="12" id="KW-1185">Reference proteome</keyword>
<organism evidence="11 12">
    <name type="scientific">Chitinophaga defluvii</name>
    <dbReference type="NCBI Taxonomy" id="3163343"/>
    <lineage>
        <taxon>Bacteria</taxon>
        <taxon>Pseudomonadati</taxon>
        <taxon>Bacteroidota</taxon>
        <taxon>Chitinophagia</taxon>
        <taxon>Chitinophagales</taxon>
        <taxon>Chitinophagaceae</taxon>
        <taxon>Chitinophaga</taxon>
    </lineage>
</organism>
<evidence type="ECO:0000256" key="7">
    <source>
        <dbReference type="SAM" id="Phobius"/>
    </source>
</evidence>
<feature type="domain" description="HTH araC/xylS-type" evidence="8">
    <location>
        <begin position="1202"/>
        <end position="1300"/>
    </location>
</feature>
<dbReference type="Pfam" id="PF12833">
    <property type="entry name" value="HTH_18"/>
    <property type="match status" value="1"/>
</dbReference>
<evidence type="ECO:0000256" key="6">
    <source>
        <dbReference type="PROSITE-ProRule" id="PRU00169"/>
    </source>
</evidence>
<keyword evidence="4" id="KW-0805">Transcription regulation</keyword>
<comment type="caution">
    <text evidence="11">The sequence shown here is derived from an EMBL/GenBank/DDBJ whole genome shotgun (WGS) entry which is preliminary data.</text>
</comment>
<dbReference type="EC" id="2.7.13.3" evidence="2"/>
<dbReference type="InterPro" id="IPR005467">
    <property type="entry name" value="His_kinase_dom"/>
</dbReference>
<dbReference type="CDD" id="cd00082">
    <property type="entry name" value="HisKA"/>
    <property type="match status" value="1"/>
</dbReference>
<dbReference type="SMART" id="SM00387">
    <property type="entry name" value="HATPase_c"/>
    <property type="match status" value="1"/>
</dbReference>
<dbReference type="PANTHER" id="PTHR43547">
    <property type="entry name" value="TWO-COMPONENT HISTIDINE KINASE"/>
    <property type="match status" value="1"/>
</dbReference>
<keyword evidence="3 6" id="KW-0597">Phosphoprotein</keyword>
<feature type="domain" description="Histidine kinase" evidence="9">
    <location>
        <begin position="804"/>
        <end position="1018"/>
    </location>
</feature>
<dbReference type="Proteomes" id="UP001549749">
    <property type="component" value="Unassembled WGS sequence"/>
</dbReference>
<dbReference type="PROSITE" id="PS01124">
    <property type="entry name" value="HTH_ARAC_FAMILY_2"/>
    <property type="match status" value="1"/>
</dbReference>
<dbReference type="PRINTS" id="PR00344">
    <property type="entry name" value="BCTRLSENSOR"/>
</dbReference>
<evidence type="ECO:0000259" key="8">
    <source>
        <dbReference type="PROSITE" id="PS01124"/>
    </source>
</evidence>
<dbReference type="Pfam" id="PF07494">
    <property type="entry name" value="Reg_prop"/>
    <property type="match status" value="3"/>
</dbReference>
<dbReference type="Gene3D" id="2.130.10.10">
    <property type="entry name" value="YVTN repeat-like/Quinoprotein amine dehydrogenase"/>
    <property type="match status" value="2"/>
</dbReference>
<dbReference type="Gene3D" id="2.60.40.10">
    <property type="entry name" value="Immunoglobulins"/>
    <property type="match status" value="1"/>
</dbReference>
<evidence type="ECO:0000256" key="3">
    <source>
        <dbReference type="ARBA" id="ARBA00022553"/>
    </source>
</evidence>
<comment type="catalytic activity">
    <reaction evidence="1">
        <text>ATP + protein L-histidine = ADP + protein N-phospho-L-histidine.</text>
        <dbReference type="EC" id="2.7.13.3"/>
    </reaction>
</comment>
<dbReference type="SUPFAM" id="SSF63829">
    <property type="entry name" value="Calcium-dependent phosphotriesterase"/>
    <property type="match status" value="3"/>
</dbReference>
<dbReference type="InterPro" id="IPR001789">
    <property type="entry name" value="Sig_transdc_resp-reg_receiver"/>
</dbReference>
<evidence type="ECO:0000313" key="12">
    <source>
        <dbReference type="Proteomes" id="UP001549749"/>
    </source>
</evidence>
<evidence type="ECO:0000256" key="4">
    <source>
        <dbReference type="ARBA" id="ARBA00023015"/>
    </source>
</evidence>
<name>A0ABV2T0Z2_9BACT</name>
<dbReference type="CDD" id="cd00075">
    <property type="entry name" value="HATPase"/>
    <property type="match status" value="1"/>
</dbReference>
<evidence type="ECO:0000259" key="9">
    <source>
        <dbReference type="PROSITE" id="PS50109"/>
    </source>
</evidence>
<dbReference type="PROSITE" id="PS50109">
    <property type="entry name" value="HIS_KIN"/>
    <property type="match status" value="1"/>
</dbReference>
<feature type="transmembrane region" description="Helical" evidence="7">
    <location>
        <begin position="751"/>
        <end position="768"/>
    </location>
</feature>
<dbReference type="InterPro" id="IPR011110">
    <property type="entry name" value="Reg_prop"/>
</dbReference>
<dbReference type="Pfam" id="PF02518">
    <property type="entry name" value="HATPase_c"/>
    <property type="match status" value="1"/>
</dbReference>
<dbReference type="Gene3D" id="3.30.565.10">
    <property type="entry name" value="Histidine kinase-like ATPase, C-terminal domain"/>
    <property type="match status" value="1"/>
</dbReference>
<dbReference type="InterPro" id="IPR036097">
    <property type="entry name" value="HisK_dim/P_sf"/>
</dbReference>
<evidence type="ECO:0000259" key="10">
    <source>
        <dbReference type="PROSITE" id="PS50110"/>
    </source>
</evidence>
<evidence type="ECO:0000256" key="2">
    <source>
        <dbReference type="ARBA" id="ARBA00012438"/>
    </source>
</evidence>
<dbReference type="Pfam" id="PF07495">
    <property type="entry name" value="Y_Y_Y"/>
    <property type="match status" value="1"/>
</dbReference>
<reference evidence="11 12" key="1">
    <citation type="submission" date="2024-06" db="EMBL/GenBank/DDBJ databases">
        <title>Chitinophaga defluvii sp. nov., isolated from municipal sewage.</title>
        <authorList>
            <person name="Zhang L."/>
        </authorList>
    </citation>
    <scope>NUCLEOTIDE SEQUENCE [LARGE SCALE GENOMIC DNA]</scope>
    <source>
        <strain evidence="11 12">H8</strain>
    </source>
</reference>
<dbReference type="RefSeq" id="WP_354659330.1">
    <property type="nucleotide sequence ID" value="NZ_JBEXAC010000001.1"/>
</dbReference>
<dbReference type="Pfam" id="PF00072">
    <property type="entry name" value="Response_reg"/>
    <property type="match status" value="1"/>
</dbReference>
<dbReference type="Gene3D" id="1.10.287.130">
    <property type="match status" value="1"/>
</dbReference>
<dbReference type="InterPro" id="IPR036890">
    <property type="entry name" value="HATPase_C_sf"/>
</dbReference>
<dbReference type="Gene3D" id="3.40.50.2300">
    <property type="match status" value="1"/>
</dbReference>
<dbReference type="Gene3D" id="1.10.10.60">
    <property type="entry name" value="Homeodomain-like"/>
    <property type="match status" value="1"/>
</dbReference>
<protein>
    <recommendedName>
        <fullName evidence="2">histidine kinase</fullName>
        <ecNumber evidence="2">2.7.13.3</ecNumber>
    </recommendedName>
</protein>
<keyword evidence="5" id="KW-0804">Transcription</keyword>
<dbReference type="SMART" id="SM00342">
    <property type="entry name" value="HTH_ARAC"/>
    <property type="match status" value="1"/>
</dbReference>
<dbReference type="SUPFAM" id="SSF47384">
    <property type="entry name" value="Homodimeric domain of signal transducing histidine kinase"/>
    <property type="match status" value="1"/>
</dbReference>
<keyword evidence="7" id="KW-0812">Transmembrane</keyword>
<dbReference type="InterPro" id="IPR011123">
    <property type="entry name" value="Y_Y_Y"/>
</dbReference>
<dbReference type="PROSITE" id="PS50110">
    <property type="entry name" value="RESPONSE_REGULATORY"/>
    <property type="match status" value="1"/>
</dbReference>
<dbReference type="InterPro" id="IPR011006">
    <property type="entry name" value="CheY-like_superfamily"/>
</dbReference>
<accession>A0ABV2T0Z2</accession>
<dbReference type="SMART" id="SM00388">
    <property type="entry name" value="HisKA"/>
    <property type="match status" value="1"/>
</dbReference>
<gene>
    <name evidence="11" type="ORF">ABR189_04900</name>
</gene>
<evidence type="ECO:0000256" key="5">
    <source>
        <dbReference type="ARBA" id="ARBA00023163"/>
    </source>
</evidence>
<dbReference type="SMART" id="SM00448">
    <property type="entry name" value="REC"/>
    <property type="match status" value="1"/>
</dbReference>
<dbReference type="SUPFAM" id="SSF55874">
    <property type="entry name" value="ATPase domain of HSP90 chaperone/DNA topoisomerase II/histidine kinase"/>
    <property type="match status" value="1"/>
</dbReference>
<dbReference type="SUPFAM" id="SSF52172">
    <property type="entry name" value="CheY-like"/>
    <property type="match status" value="1"/>
</dbReference>
<dbReference type="Pfam" id="PF00512">
    <property type="entry name" value="HisKA"/>
    <property type="match status" value="1"/>
</dbReference>
<keyword evidence="7" id="KW-0472">Membrane</keyword>
<evidence type="ECO:0000256" key="1">
    <source>
        <dbReference type="ARBA" id="ARBA00000085"/>
    </source>
</evidence>
<dbReference type="InterPro" id="IPR009057">
    <property type="entry name" value="Homeodomain-like_sf"/>
</dbReference>
<dbReference type="InterPro" id="IPR018060">
    <property type="entry name" value="HTH_AraC"/>
</dbReference>
<dbReference type="EMBL" id="JBEXAC010000001">
    <property type="protein sequence ID" value="MET6996689.1"/>
    <property type="molecule type" value="Genomic_DNA"/>
</dbReference>